<reference evidence="2 3" key="1">
    <citation type="submission" date="2018-07" db="EMBL/GenBank/DDBJ databases">
        <title>Genomic and Epidemiologic Investigation of an Indolent Hospital Outbreak.</title>
        <authorList>
            <person name="Johnson R.C."/>
            <person name="Deming C."/>
            <person name="Conlan S."/>
            <person name="Zellmer C.J."/>
            <person name="Michelin A.V."/>
            <person name="Lee-Lin S."/>
            <person name="Thomas P.J."/>
            <person name="Park M."/>
            <person name="Weingarten R.A."/>
            <person name="Less J."/>
            <person name="Dekker J.P."/>
            <person name="Frank K.M."/>
            <person name="Musser K.A."/>
            <person name="Mcquiston J.R."/>
            <person name="Henderson D.K."/>
            <person name="Lau A.F."/>
            <person name="Palmore T.N."/>
            <person name="Segre J.A."/>
        </authorList>
    </citation>
    <scope>NUCLEOTIDE SEQUENCE [LARGE SCALE GENOMIC DNA]</scope>
    <source>
        <strain evidence="2 3">SK-NIH.Env6_1116</strain>
    </source>
</reference>
<evidence type="ECO:0000313" key="2">
    <source>
        <dbReference type="EMBL" id="RSU62283.1"/>
    </source>
</evidence>
<dbReference type="EMBL" id="QRAL01000001">
    <property type="protein sequence ID" value="RSU62283.1"/>
    <property type="molecule type" value="Genomic_DNA"/>
</dbReference>
<dbReference type="InterPro" id="IPR016181">
    <property type="entry name" value="Acyl_CoA_acyltransferase"/>
</dbReference>
<dbReference type="RefSeq" id="WP_125997011.1">
    <property type="nucleotide sequence ID" value="NZ_QRAL01000001.1"/>
</dbReference>
<dbReference type="GO" id="GO:0016740">
    <property type="term" value="F:transferase activity"/>
    <property type="evidence" value="ECO:0007669"/>
    <property type="project" value="UniProtKB-KW"/>
</dbReference>
<gene>
    <name evidence="2" type="ORF">DAH51_01635</name>
</gene>
<dbReference type="AlphaFoldDB" id="A0A430CBT1"/>
<name>A0A430CBT1_SPHYA</name>
<keyword evidence="2" id="KW-0808">Transferase</keyword>
<dbReference type="Proteomes" id="UP000287401">
    <property type="component" value="Unassembled WGS sequence"/>
</dbReference>
<sequence length="339" mass="38782">MLVPREYRTLSEVRSAIGGRMDRAHIDSLFDRLDWFETLHPLCLGDTPLRVFQQTEDACEAWLFLLAPSARRLTALANWYSFAWSPIFLGEPDARQQSRLLENIARHLLREQAQINLYPLALPGPLIGAFRRAGWFAVQRPMGGRYLLHVDGRDFASYWAQRPGRLRNQVRRKARLGRYDLSIHNKLTDTLWQDYVDVQAHSWKAPEPGLNFLRVLAQRESDAGTLRLGFARLDGRAVATQLWTVEHGTALIHKLAHDRTQDEGSPGTLLSHAMFAHAIDQDRVATIDYGTGDNDYKREWMDERIPLYQIDLFNPRRASSWIPAARTCISALVGYAASH</sequence>
<organism evidence="2 3">
    <name type="scientific">Sphingobium yanoikuyae</name>
    <name type="common">Sphingomonas yanoikuyae</name>
    <dbReference type="NCBI Taxonomy" id="13690"/>
    <lineage>
        <taxon>Bacteria</taxon>
        <taxon>Pseudomonadati</taxon>
        <taxon>Pseudomonadota</taxon>
        <taxon>Alphaproteobacteria</taxon>
        <taxon>Sphingomonadales</taxon>
        <taxon>Sphingomonadaceae</taxon>
        <taxon>Sphingobium</taxon>
    </lineage>
</organism>
<proteinExistence type="predicted"/>
<dbReference type="InterPro" id="IPR038740">
    <property type="entry name" value="BioF2-like_GNAT_dom"/>
</dbReference>
<dbReference type="Gene3D" id="3.40.630.30">
    <property type="match status" value="1"/>
</dbReference>
<dbReference type="Pfam" id="PF13480">
    <property type="entry name" value="Acetyltransf_6"/>
    <property type="match status" value="1"/>
</dbReference>
<comment type="caution">
    <text evidence="2">The sequence shown here is derived from an EMBL/GenBank/DDBJ whole genome shotgun (WGS) entry which is preliminary data.</text>
</comment>
<evidence type="ECO:0000313" key="3">
    <source>
        <dbReference type="Proteomes" id="UP000287401"/>
    </source>
</evidence>
<accession>A0A430CBT1</accession>
<protein>
    <submittedName>
        <fullName evidence="2">GNAT family N-acetyltransferase</fullName>
    </submittedName>
</protein>
<feature type="domain" description="BioF2-like acetyltransferase" evidence="1">
    <location>
        <begin position="165"/>
        <end position="298"/>
    </location>
</feature>
<dbReference type="SUPFAM" id="SSF55729">
    <property type="entry name" value="Acyl-CoA N-acyltransferases (Nat)"/>
    <property type="match status" value="1"/>
</dbReference>
<evidence type="ECO:0000259" key="1">
    <source>
        <dbReference type="Pfam" id="PF13480"/>
    </source>
</evidence>